<dbReference type="Pfam" id="PF02209">
    <property type="entry name" value="VHP"/>
    <property type="match status" value="1"/>
</dbReference>
<feature type="region of interest" description="Disordered" evidence="2">
    <location>
        <begin position="170"/>
        <end position="191"/>
    </location>
</feature>
<evidence type="ECO:0000256" key="2">
    <source>
        <dbReference type="SAM" id="MobiDB-lite"/>
    </source>
</evidence>
<dbReference type="GO" id="GO:0051016">
    <property type="term" value="P:barbed-end actin filament capping"/>
    <property type="evidence" value="ECO:0007669"/>
    <property type="project" value="TreeGrafter"/>
</dbReference>
<dbReference type="InterPro" id="IPR007123">
    <property type="entry name" value="Gelsolin-like_dom"/>
</dbReference>
<dbReference type="EMBL" id="GEEE01005380">
    <property type="protein sequence ID" value="JAP57845.1"/>
    <property type="molecule type" value="Transcribed_RNA"/>
</dbReference>
<feature type="region of interest" description="Disordered" evidence="2">
    <location>
        <begin position="84"/>
        <end position="105"/>
    </location>
</feature>
<feature type="compositionally biased region" description="Low complexity" evidence="2">
    <location>
        <begin position="1136"/>
        <end position="1163"/>
    </location>
</feature>
<dbReference type="PROSITE" id="PS51089">
    <property type="entry name" value="HP"/>
    <property type="match status" value="1"/>
</dbReference>
<dbReference type="PANTHER" id="PTHR11977">
    <property type="entry name" value="VILLIN"/>
    <property type="match status" value="1"/>
</dbReference>
<dbReference type="GO" id="GO:0051014">
    <property type="term" value="P:actin filament severing"/>
    <property type="evidence" value="ECO:0007669"/>
    <property type="project" value="TreeGrafter"/>
</dbReference>
<dbReference type="SUPFAM" id="SSF55753">
    <property type="entry name" value="Actin depolymerizing proteins"/>
    <property type="match status" value="4"/>
</dbReference>
<reference evidence="4" key="1">
    <citation type="submission" date="2016-01" db="EMBL/GenBank/DDBJ databases">
        <title>Reference transcriptome for the parasite Schistocephalus solidus: insights into the molecular evolution of parasitism.</title>
        <authorList>
            <person name="Hebert F.O."/>
            <person name="Grambauer S."/>
            <person name="Barber I."/>
            <person name="Landry C.R."/>
            <person name="Aubin-Horth N."/>
        </authorList>
    </citation>
    <scope>NUCLEOTIDE SEQUENCE</scope>
</reference>
<dbReference type="GO" id="GO:0015629">
    <property type="term" value="C:actin cytoskeleton"/>
    <property type="evidence" value="ECO:0007669"/>
    <property type="project" value="TreeGrafter"/>
</dbReference>
<dbReference type="SUPFAM" id="SSF47050">
    <property type="entry name" value="VHP, Villin headpiece domain"/>
    <property type="match status" value="1"/>
</dbReference>
<sequence length="1365" mass="151879">EPYHPRYFDLLTMKGSDSTAACTKTVCKNQRPSVSWRHSYLDYQTVNKSDLRRENSSSSRGNYFTPIKGIMSISQRIAKIQENSEQWKNRTPLRREEEGEESIPAKSVTQIRNALRQSQEEWRKRVQAGDAERFSMSEKLLQSQEQVVLRKGLSKQYGRCRTVYMYSGEGASDENRAPLDASESPPKPQIEPKRLPQAVIIRKSYSLAPEVFTPAALAKEKEQCSSRSEDTSSLVVVRKVQVPKMDENFVDSFFGVKRLDELMEEEDETEANQAVSSAPAPPSSVEYSEAPLGGGLIKRPPKPSSRPPSRAQNPIRLLREREDLLDEYEEVRRQTPPADPSNSASAVVTRMESKFTPCQRLLTSSGCGFTSTPTTHIDENAHLSETALAGLASFEDFSSKKSALRQVAEAPEAPLTSFQRILLPHKDKMLLHVKGRRHVQVRLVQPVAASVNSGDCFLLLTESDLFAWIGRFANIVEVNKIRDLAAWIAKTRDLGFRGCSMRNTPEGYVAIEEGRSTDTAVEAFWRALGVAEGARANACGPSDEDVIYENVMQHTTRVYEVLEDRLEPVPEAWGVPLRVSLLSSKKAFVFDFGSEMYLWTGNQISQNIRAAGIELLLQAYAEPYDYSYTTANPLNPMGALDCPVSGPSRPEWTLVGKLTERGETVLFREKFIDWPDGSRFPMAGKTGRKKSSEPMKETSVILEPYSAEALYTEAFKKPPPPSLLLTLEGRFVGRGGEGLLPFDGIMRRFRVDTGSVQVWLVSEYSRTLLPVISHGQFYRGETYVIRWSFHLVYTGQREVASSTRNVNNKEQCAYFFWQGSISKITQQGAAALMTVELDEEKGPQIRVVEGKEPPAFCNLFNGRMIIHDGFAPKQFTNGRLSIFEECTMSANPRMFFVRGERASEAHLLEVPPYVISLRSRGIFLIVSYSDRGIFKKSWLWIGAGAPAICRDAANYVVQRLQESCPPELGEGSFRVVELHEKTDAFGVTRDLTGEMAECLACLGSSSSLPSCVHYEDDQRLMVWQLNFTLNDQLIPSRLTYTLEPDITVAPAFGISYGAYPTNDSFYSPELPVPPFPVLISDLEAANQPALFLVLHDHTVYLWHGWWPESTLDTGDGACSSSTTPRSSNSDLATDVGAASPTFAPASPASSRSSGRLRRQQSLFVSPPVASSESRRPVSLLEDYSVNSHSPTADGNLPARGDMAGSLGSSGSGNSIAPPPPSGAGSALSRYLSARYAALKTAKALAERIGPNVLSLAVYAGIEPDSFLHLFPPTVRKEQGACYHLSTGKIYGQADCISTLIDKLDNMKFSLAELRKRPRPPDLDTTRLETYLSNEEFERAFRMTRAEFSQLPLWRKRNLKRALDLF</sequence>
<dbReference type="InterPro" id="IPR007122">
    <property type="entry name" value="Villin/Gelsolin"/>
</dbReference>
<feature type="region of interest" description="Disordered" evidence="2">
    <location>
        <begin position="1114"/>
        <end position="1169"/>
    </location>
</feature>
<feature type="compositionally biased region" description="Low complexity" evidence="2">
    <location>
        <begin position="274"/>
        <end position="291"/>
    </location>
</feature>
<gene>
    <name evidence="4" type="ORF">TR155778</name>
</gene>
<comment type="similarity">
    <text evidence="1">Belongs to the villin/gelsolin family.</text>
</comment>
<evidence type="ECO:0000259" key="3">
    <source>
        <dbReference type="PROSITE" id="PS51089"/>
    </source>
</evidence>
<dbReference type="Pfam" id="PF00626">
    <property type="entry name" value="Gelsolin"/>
    <property type="match status" value="2"/>
</dbReference>
<feature type="region of interest" description="Disordered" evidence="2">
    <location>
        <begin position="264"/>
        <end position="317"/>
    </location>
</feature>
<dbReference type="SMART" id="SM00153">
    <property type="entry name" value="VHP"/>
    <property type="match status" value="1"/>
</dbReference>
<feature type="region of interest" description="Disordered" evidence="2">
    <location>
        <begin position="1184"/>
        <end position="1223"/>
    </location>
</feature>
<feature type="compositionally biased region" description="Low complexity" evidence="2">
    <location>
        <begin position="1204"/>
        <end position="1215"/>
    </location>
</feature>
<dbReference type="GO" id="GO:0005546">
    <property type="term" value="F:phosphatidylinositol-4,5-bisphosphate binding"/>
    <property type="evidence" value="ECO:0007669"/>
    <property type="project" value="TreeGrafter"/>
</dbReference>
<dbReference type="Gene3D" id="1.10.950.10">
    <property type="entry name" value="Villin headpiece domain"/>
    <property type="match status" value="1"/>
</dbReference>
<evidence type="ECO:0000256" key="1">
    <source>
        <dbReference type="ARBA" id="ARBA00008418"/>
    </source>
</evidence>
<dbReference type="InterPro" id="IPR003128">
    <property type="entry name" value="Villin_headpiece"/>
</dbReference>
<accession>A0A0X3Q154</accession>
<dbReference type="InterPro" id="IPR029006">
    <property type="entry name" value="ADF-H/Gelsolin-like_dom_sf"/>
</dbReference>
<dbReference type="PANTHER" id="PTHR11977:SF45">
    <property type="entry name" value="SUPERVILLIN"/>
    <property type="match status" value="1"/>
</dbReference>
<name>A0A0X3Q154_SCHSO</name>
<feature type="compositionally biased region" description="Low complexity" evidence="2">
    <location>
        <begin position="1119"/>
        <end position="1129"/>
    </location>
</feature>
<feature type="non-terminal residue" evidence="4">
    <location>
        <position position="1"/>
    </location>
</feature>
<dbReference type="GO" id="GO:0051015">
    <property type="term" value="F:actin filament binding"/>
    <property type="evidence" value="ECO:0007669"/>
    <property type="project" value="InterPro"/>
</dbReference>
<protein>
    <recommendedName>
        <fullName evidence="3">HP domain-containing protein</fullName>
    </recommendedName>
</protein>
<dbReference type="SMART" id="SM00262">
    <property type="entry name" value="GEL"/>
    <property type="match status" value="4"/>
</dbReference>
<dbReference type="GO" id="GO:0008154">
    <property type="term" value="P:actin polymerization or depolymerization"/>
    <property type="evidence" value="ECO:0007669"/>
    <property type="project" value="TreeGrafter"/>
</dbReference>
<dbReference type="GO" id="GO:0005737">
    <property type="term" value="C:cytoplasm"/>
    <property type="evidence" value="ECO:0007669"/>
    <property type="project" value="TreeGrafter"/>
</dbReference>
<evidence type="ECO:0000313" key="4">
    <source>
        <dbReference type="EMBL" id="JAP57845.1"/>
    </source>
</evidence>
<feature type="compositionally biased region" description="Basic and acidic residues" evidence="2">
    <location>
        <begin position="85"/>
        <end position="97"/>
    </location>
</feature>
<dbReference type="Gene3D" id="3.40.20.10">
    <property type="entry name" value="Severin"/>
    <property type="match status" value="4"/>
</dbReference>
<dbReference type="InterPro" id="IPR036886">
    <property type="entry name" value="Villin_headpiece_dom_sf"/>
</dbReference>
<organism evidence="4">
    <name type="scientific">Schistocephalus solidus</name>
    <name type="common">Tapeworm</name>
    <dbReference type="NCBI Taxonomy" id="70667"/>
    <lineage>
        <taxon>Eukaryota</taxon>
        <taxon>Metazoa</taxon>
        <taxon>Spiralia</taxon>
        <taxon>Lophotrochozoa</taxon>
        <taxon>Platyhelminthes</taxon>
        <taxon>Cestoda</taxon>
        <taxon>Eucestoda</taxon>
        <taxon>Diphyllobothriidea</taxon>
        <taxon>Diphyllobothriidae</taxon>
        <taxon>Schistocephalus</taxon>
    </lineage>
</organism>
<proteinExistence type="inferred from homology"/>
<feature type="domain" description="HP" evidence="3">
    <location>
        <begin position="1302"/>
        <end position="1365"/>
    </location>
</feature>